<proteinExistence type="predicted"/>
<keyword evidence="1" id="KW-1133">Transmembrane helix</keyword>
<dbReference type="Proteomes" id="UP000664857">
    <property type="component" value="Unassembled WGS sequence"/>
</dbReference>
<evidence type="ECO:0000313" key="2">
    <source>
        <dbReference type="EMBL" id="MBO0477921.1"/>
    </source>
</evidence>
<evidence type="ECO:0000313" key="3">
    <source>
        <dbReference type="Proteomes" id="UP000664857"/>
    </source>
</evidence>
<name>A0ABS3HYN0_9ENTE</name>
<keyword evidence="1" id="KW-0812">Transmembrane</keyword>
<comment type="caution">
    <text evidence="2">The sequence shown here is derived from an EMBL/GenBank/DDBJ whole genome shotgun (WGS) entry which is preliminary data.</text>
</comment>
<evidence type="ECO:0000256" key="1">
    <source>
        <dbReference type="SAM" id="Phobius"/>
    </source>
</evidence>
<sequence>MKKKSIIVSLVLLLMILCGGGYYWYSQIKVPYDNAIKNFQKEANIVKKENSVLDKEIAKGQKVLDSGDKPLNENTFTDLQVAISTANEAKRNIPSPPKKTDQVKVETTKLAATLDYSNETKDLQTAISEADKSIKQLKQVTAPTQDFVILRLKNVDMIQDIMPVTEENDPNGNLNKAGGYTSSIYFSSNLIDQSSVYGKDLIEKGTEAGGCIEVYKTVEEANKRNDYLAGFDGGGILSSGSHTVIGTIVVRTSDKLTATQQKELESKIIESLTKV</sequence>
<dbReference type="EMBL" id="JAFLVX010000041">
    <property type="protein sequence ID" value="MBO0477921.1"/>
    <property type="molecule type" value="Genomic_DNA"/>
</dbReference>
<keyword evidence="3" id="KW-1185">Reference proteome</keyword>
<feature type="transmembrane region" description="Helical" evidence="1">
    <location>
        <begin position="7"/>
        <end position="25"/>
    </location>
</feature>
<keyword evidence="1" id="KW-0472">Membrane</keyword>
<organism evidence="2 3">
    <name type="scientific">Candidatus Vagococcus giribetii</name>
    <dbReference type="NCBI Taxonomy" id="2230876"/>
    <lineage>
        <taxon>Bacteria</taxon>
        <taxon>Bacillati</taxon>
        <taxon>Bacillota</taxon>
        <taxon>Bacilli</taxon>
        <taxon>Lactobacillales</taxon>
        <taxon>Enterococcaceae</taxon>
        <taxon>Vagococcus</taxon>
    </lineage>
</organism>
<reference evidence="2 3" key="1">
    <citation type="submission" date="2021-03" db="EMBL/GenBank/DDBJ databases">
        <title>Enterococcal diversity collection.</title>
        <authorList>
            <person name="Gilmore M.S."/>
            <person name="Schwartzman J."/>
            <person name="Van Tyne D."/>
            <person name="Martin M."/>
            <person name="Earl A.M."/>
            <person name="Manson A.L."/>
            <person name="Straub T."/>
            <person name="Salamzade R."/>
            <person name="Saavedra J."/>
            <person name="Lebreton F."/>
            <person name="Prichula J."/>
            <person name="Schaufler K."/>
            <person name="Gaca A."/>
            <person name="Sgardioli B."/>
            <person name="Wagenaar J."/>
            <person name="Strong T."/>
        </authorList>
    </citation>
    <scope>NUCLEOTIDE SEQUENCE [LARGE SCALE GENOMIC DNA]</scope>
    <source>
        <strain evidence="2 3">DIV0080</strain>
    </source>
</reference>
<gene>
    <name evidence="2" type="ORF">DOK76_12675</name>
</gene>
<dbReference type="RefSeq" id="WP_206968330.1">
    <property type="nucleotide sequence ID" value="NZ_JAFLVX010000041.1"/>
</dbReference>
<protein>
    <submittedName>
        <fullName evidence="2">EbhA</fullName>
    </submittedName>
</protein>
<accession>A0ABS3HYN0</accession>